<protein>
    <submittedName>
        <fullName evidence="1">Uncharacterized protein</fullName>
    </submittedName>
</protein>
<proteinExistence type="predicted"/>
<keyword evidence="2" id="KW-1185">Reference proteome</keyword>
<evidence type="ECO:0000313" key="1">
    <source>
        <dbReference type="EMBL" id="OXA53472.1"/>
    </source>
</evidence>
<comment type="caution">
    <text evidence="1">The sequence shown here is derived from an EMBL/GenBank/DDBJ whole genome shotgun (WGS) entry which is preliminary data.</text>
</comment>
<dbReference type="AlphaFoldDB" id="A0A226E799"/>
<sequence>MSTRVFFIIKTSELRWKGEHPTTKLWLSLTKIGKGFYMMDIDEFRQIVNQNGLLRSYILPPKLAIILGERGFSFTNSSFKKEDYIHNYKMCQKCGLETSEPQLSIDKRTCTQQQGGGANHTPSLHQPTVPDNLQAGLFGSPVITTPRVSVDLCNKSKVVLLHRHLKYLLEKKVQLVHVHSGIIYKQSNWLASHIDHMINLRRDCKANSDAIGELFTKKSVVSLWGYLYSNTGNQERVKVCKTREECIIAGSSSSFQNVETINSSTNLFTFKKDKAFYGYSVIATFAILQHSIVELYKSHDKFMSNFPNLQLIGCNIDELTYKFVGSSESLYNHFNKIREMMDFTTLPINHPLYHPTENAMTPLKWKFVHSQILEYVSIKPRKTSLLLPCQMCRSSFTFICEMCKLVLNSDYDTENLPPQVKARIRHDLFRKRLRSDGLTIVPQPTCCSIENSAIQFSASTTLDVRRYLLPDGNSTLLQNLTARHQRFHLLENMEAISKIYDCRISLPSNIFMVSKSNAGKTSLLKLICQKRHEIFKDPITGTIFVFDGPMGQFTDFINENPEVEFVKEIPRISHDSTDKILLLIDDEMQRLSMKTLYPKNFSVATSQANVFILFPNKRNWRSIEYLNSQIFPEHKHFLRSCLLDVAQTQYGFLIVDVENLENGGVRNFLWNKLDSKVYFIGFQENRFSTSGPLP</sequence>
<accession>A0A226E799</accession>
<dbReference type="Proteomes" id="UP000198287">
    <property type="component" value="Unassembled WGS sequence"/>
</dbReference>
<reference evidence="1 2" key="1">
    <citation type="submission" date="2015-12" db="EMBL/GenBank/DDBJ databases">
        <title>The genome of Folsomia candida.</title>
        <authorList>
            <person name="Faddeeva A."/>
            <person name="Derks M.F."/>
            <person name="Anvar Y."/>
            <person name="Smit S."/>
            <person name="Van Straalen N."/>
            <person name="Roelofs D."/>
        </authorList>
    </citation>
    <scope>NUCLEOTIDE SEQUENCE [LARGE SCALE GENOMIC DNA]</scope>
    <source>
        <strain evidence="1 2">VU population</strain>
        <tissue evidence="1">Whole body</tissue>
    </source>
</reference>
<dbReference type="EMBL" id="LNIX01000005">
    <property type="protein sequence ID" value="OXA53472.1"/>
    <property type="molecule type" value="Genomic_DNA"/>
</dbReference>
<name>A0A226E799_FOLCA</name>
<organism evidence="1 2">
    <name type="scientific">Folsomia candida</name>
    <name type="common">Springtail</name>
    <dbReference type="NCBI Taxonomy" id="158441"/>
    <lineage>
        <taxon>Eukaryota</taxon>
        <taxon>Metazoa</taxon>
        <taxon>Ecdysozoa</taxon>
        <taxon>Arthropoda</taxon>
        <taxon>Hexapoda</taxon>
        <taxon>Collembola</taxon>
        <taxon>Entomobryomorpha</taxon>
        <taxon>Isotomoidea</taxon>
        <taxon>Isotomidae</taxon>
        <taxon>Proisotominae</taxon>
        <taxon>Folsomia</taxon>
    </lineage>
</organism>
<gene>
    <name evidence="1" type="ORF">Fcan01_11104</name>
</gene>
<evidence type="ECO:0000313" key="2">
    <source>
        <dbReference type="Proteomes" id="UP000198287"/>
    </source>
</evidence>